<feature type="region of interest" description="Disordered" evidence="1">
    <location>
        <begin position="1"/>
        <end position="30"/>
    </location>
</feature>
<organism evidence="2 3">
    <name type="scientific">Trifolium medium</name>
    <dbReference type="NCBI Taxonomy" id="97028"/>
    <lineage>
        <taxon>Eukaryota</taxon>
        <taxon>Viridiplantae</taxon>
        <taxon>Streptophyta</taxon>
        <taxon>Embryophyta</taxon>
        <taxon>Tracheophyta</taxon>
        <taxon>Spermatophyta</taxon>
        <taxon>Magnoliopsida</taxon>
        <taxon>eudicotyledons</taxon>
        <taxon>Gunneridae</taxon>
        <taxon>Pentapetalae</taxon>
        <taxon>rosids</taxon>
        <taxon>fabids</taxon>
        <taxon>Fabales</taxon>
        <taxon>Fabaceae</taxon>
        <taxon>Papilionoideae</taxon>
        <taxon>50 kb inversion clade</taxon>
        <taxon>NPAAA clade</taxon>
        <taxon>Hologalegina</taxon>
        <taxon>IRL clade</taxon>
        <taxon>Trifolieae</taxon>
        <taxon>Trifolium</taxon>
    </lineage>
</organism>
<name>A0A392P733_9FABA</name>
<evidence type="ECO:0000256" key="1">
    <source>
        <dbReference type="SAM" id="MobiDB-lite"/>
    </source>
</evidence>
<sequence length="76" mass="7849">IREDEGRHGGGGVFKVDVSENDGRGGGVDEARALGGVEEVKDKDGCVLIGEVKGFLGSQIATVGMTAFVCHFGKLN</sequence>
<accession>A0A392P733</accession>
<dbReference type="EMBL" id="LXQA010063985">
    <property type="protein sequence ID" value="MCI07046.1"/>
    <property type="molecule type" value="Genomic_DNA"/>
</dbReference>
<proteinExistence type="predicted"/>
<comment type="caution">
    <text evidence="2">The sequence shown here is derived from an EMBL/GenBank/DDBJ whole genome shotgun (WGS) entry which is preliminary data.</text>
</comment>
<dbReference type="AlphaFoldDB" id="A0A392P733"/>
<feature type="non-terminal residue" evidence="2">
    <location>
        <position position="1"/>
    </location>
</feature>
<keyword evidence="3" id="KW-1185">Reference proteome</keyword>
<evidence type="ECO:0000313" key="3">
    <source>
        <dbReference type="Proteomes" id="UP000265520"/>
    </source>
</evidence>
<protein>
    <submittedName>
        <fullName evidence="2">Uncharacterized protein</fullName>
    </submittedName>
</protein>
<evidence type="ECO:0000313" key="2">
    <source>
        <dbReference type="EMBL" id="MCI07046.1"/>
    </source>
</evidence>
<dbReference type="Proteomes" id="UP000265520">
    <property type="component" value="Unassembled WGS sequence"/>
</dbReference>
<reference evidence="2 3" key="1">
    <citation type="journal article" date="2018" name="Front. Plant Sci.">
        <title>Red Clover (Trifolium pratense) and Zigzag Clover (T. medium) - A Picture of Genomic Similarities and Differences.</title>
        <authorList>
            <person name="Dluhosova J."/>
            <person name="Istvanek J."/>
            <person name="Nedelnik J."/>
            <person name="Repkova J."/>
        </authorList>
    </citation>
    <scope>NUCLEOTIDE SEQUENCE [LARGE SCALE GENOMIC DNA]</scope>
    <source>
        <strain evidence="3">cv. 10/8</strain>
        <tissue evidence="2">Leaf</tissue>
    </source>
</reference>
<feature type="compositionally biased region" description="Basic and acidic residues" evidence="1">
    <location>
        <begin position="17"/>
        <end position="30"/>
    </location>
</feature>